<evidence type="ECO:0000256" key="1">
    <source>
        <dbReference type="SAM" id="MobiDB-lite"/>
    </source>
</evidence>
<reference evidence="2" key="1">
    <citation type="submission" date="2022-04" db="EMBL/GenBank/DDBJ databases">
        <title>Xanthomonas prunicola pv. tritici, a pathogen causing a previously unreported foliar disease of wheat.</title>
        <authorList>
            <person name="Clavijo F."/>
            <person name="Curland R.D."/>
            <person name="Dill-Macky R."/>
            <person name="Pereyra S."/>
            <person name="Roman-Reyna V."/>
            <person name="Siri M.I."/>
        </authorList>
    </citation>
    <scope>NUCLEOTIDE SEQUENCE</scope>
    <source>
        <strain evidence="2">CIX249</strain>
    </source>
</reference>
<gene>
    <name evidence="2" type="ORF">M0D43_09080</name>
</gene>
<dbReference type="InterPro" id="IPR045709">
    <property type="entry name" value="DUF6065"/>
</dbReference>
<evidence type="ECO:0000313" key="2">
    <source>
        <dbReference type="EMBL" id="UXA67085.1"/>
    </source>
</evidence>
<name>A0A9Q9J0W1_9XANT</name>
<evidence type="ECO:0000313" key="3">
    <source>
        <dbReference type="Proteomes" id="UP001058381"/>
    </source>
</evidence>
<feature type="region of interest" description="Disordered" evidence="1">
    <location>
        <begin position="58"/>
        <end position="88"/>
    </location>
</feature>
<sequence>MDWRDSRNDWNKRLAEGDPAVTKQGWQRKYLRGAHPAQTGAYHVVKRRLNAPVAGLASGCPVSHRRDDSTSTINCGPDDGIRFDEADG</sequence>
<organism evidence="2 3">
    <name type="scientific">Xanthomonas prunicola</name>
    <dbReference type="NCBI Taxonomy" id="2053930"/>
    <lineage>
        <taxon>Bacteria</taxon>
        <taxon>Pseudomonadati</taxon>
        <taxon>Pseudomonadota</taxon>
        <taxon>Gammaproteobacteria</taxon>
        <taxon>Lysobacterales</taxon>
        <taxon>Lysobacteraceae</taxon>
        <taxon>Xanthomonas</taxon>
    </lineage>
</organism>
<dbReference type="EMBL" id="CP096142">
    <property type="protein sequence ID" value="UXA67085.1"/>
    <property type="molecule type" value="Genomic_DNA"/>
</dbReference>
<dbReference type="Proteomes" id="UP001058381">
    <property type="component" value="Chromosome"/>
</dbReference>
<dbReference type="Pfam" id="PF19541">
    <property type="entry name" value="DUF6065"/>
    <property type="match status" value="1"/>
</dbReference>
<protein>
    <submittedName>
        <fullName evidence="2">DUF6065 family protein</fullName>
    </submittedName>
</protein>
<accession>A0A9Q9J0W1</accession>
<feature type="compositionally biased region" description="Basic and acidic residues" evidence="1">
    <location>
        <begin position="79"/>
        <end position="88"/>
    </location>
</feature>
<dbReference type="AlphaFoldDB" id="A0A9Q9J0W1"/>
<proteinExistence type="predicted"/>